<dbReference type="OrthoDB" id="9800925at2"/>
<dbReference type="GO" id="GO:0004553">
    <property type="term" value="F:hydrolase activity, hydrolyzing O-glycosyl compounds"/>
    <property type="evidence" value="ECO:0007669"/>
    <property type="project" value="InterPro"/>
</dbReference>
<evidence type="ECO:0000313" key="8">
    <source>
        <dbReference type="Proteomes" id="UP000199580"/>
    </source>
</evidence>
<dbReference type="Pfam" id="PF18962">
    <property type="entry name" value="Por_Secre_tail"/>
    <property type="match status" value="1"/>
</dbReference>
<keyword evidence="3 4" id="KW-0326">Glycosidase</keyword>
<dbReference type="Pfam" id="PF00150">
    <property type="entry name" value="Cellulase"/>
    <property type="match status" value="1"/>
</dbReference>
<keyword evidence="1" id="KW-0732">Signal</keyword>
<dbReference type="InterPro" id="IPR017853">
    <property type="entry name" value="GH"/>
</dbReference>
<evidence type="ECO:0000256" key="1">
    <source>
        <dbReference type="ARBA" id="ARBA00022729"/>
    </source>
</evidence>
<dbReference type="EMBL" id="FNEZ01000002">
    <property type="protein sequence ID" value="SDJ69038.1"/>
    <property type="molecule type" value="Genomic_DNA"/>
</dbReference>
<accession>A0A1G8VSF5</accession>
<evidence type="ECO:0000256" key="4">
    <source>
        <dbReference type="RuleBase" id="RU361153"/>
    </source>
</evidence>
<dbReference type="PANTHER" id="PTHR34142:SF1">
    <property type="entry name" value="GLYCOSIDE HYDROLASE FAMILY 5 DOMAIN-CONTAINING PROTEIN"/>
    <property type="match status" value="1"/>
</dbReference>
<evidence type="ECO:0000259" key="6">
    <source>
        <dbReference type="Pfam" id="PF18962"/>
    </source>
</evidence>
<protein>
    <submittedName>
        <fullName evidence="7">Mannan endo-1,4-beta-mannosidase</fullName>
    </submittedName>
</protein>
<dbReference type="PROSITE" id="PS51257">
    <property type="entry name" value="PROKAR_LIPOPROTEIN"/>
    <property type="match status" value="1"/>
</dbReference>
<dbReference type="GO" id="GO:0000272">
    <property type="term" value="P:polysaccharide catabolic process"/>
    <property type="evidence" value="ECO:0007669"/>
    <property type="project" value="InterPro"/>
</dbReference>
<organism evidence="7 8">
    <name type="scientific">Flavobacterium noncentrifugens</name>
    <dbReference type="NCBI Taxonomy" id="1128970"/>
    <lineage>
        <taxon>Bacteria</taxon>
        <taxon>Pseudomonadati</taxon>
        <taxon>Bacteroidota</taxon>
        <taxon>Flavobacteriia</taxon>
        <taxon>Flavobacteriales</taxon>
        <taxon>Flavobacteriaceae</taxon>
        <taxon>Flavobacterium</taxon>
    </lineage>
</organism>
<proteinExistence type="inferred from homology"/>
<evidence type="ECO:0000256" key="2">
    <source>
        <dbReference type="ARBA" id="ARBA00022801"/>
    </source>
</evidence>
<dbReference type="AlphaFoldDB" id="A0A1G8VSF5"/>
<evidence type="ECO:0000259" key="5">
    <source>
        <dbReference type="Pfam" id="PF00150"/>
    </source>
</evidence>
<feature type="domain" description="Glycoside hydrolase family 5" evidence="5">
    <location>
        <begin position="37"/>
        <end position="317"/>
    </location>
</feature>
<evidence type="ECO:0000256" key="3">
    <source>
        <dbReference type="ARBA" id="ARBA00023295"/>
    </source>
</evidence>
<dbReference type="Proteomes" id="UP000199580">
    <property type="component" value="Unassembled WGS sequence"/>
</dbReference>
<sequence>MKNIYLLALLTVFACNSQQQQQTLKVVGKNLTTTSGQTVVLRGINYPIIDDGSISLTNAAQYQHKIDEAAKTGANAIRIPWYTDGAHWRDIPGSPSFGTPGTVMGYVNNGHLSNLIGYIRSKGMIPILEIHNVTCSNDWNAFNTVVMPWWKSPVILNLIETHKAYLVINLANEFGQARWTGNTTAGMNVFKTNYNAAISQLRTLNVNVPIMIDAPDCAQSSTEMLSVAESMVTSDPQHNLIFSSHAYWIGYAQNQALVQAKLNEAQNMNVCYVLGEVASTQDGETPADCGQYSLAALYPIVLNEACSRNIGWLGWTYTLDCSSPREMTTNGEFNSLTTYGNDLVNNSVYGLKSAGGCGASLLASSGFKADSKLTISPNPAANHISIRGSEIESAKIFDISGRLLKSVTSNFETIDVAFLKSGSYIVQIQMNGNRVLSQKLLKK</sequence>
<name>A0A1G8VSF5_9FLAO</name>
<dbReference type="Gene3D" id="3.20.20.80">
    <property type="entry name" value="Glycosidases"/>
    <property type="match status" value="1"/>
</dbReference>
<dbReference type="STRING" id="1128970.SAMN04487935_1504"/>
<dbReference type="InterPro" id="IPR001547">
    <property type="entry name" value="Glyco_hydro_5"/>
</dbReference>
<evidence type="ECO:0000313" key="7">
    <source>
        <dbReference type="EMBL" id="SDJ69038.1"/>
    </source>
</evidence>
<feature type="domain" description="Secretion system C-terminal sorting" evidence="6">
    <location>
        <begin position="375"/>
        <end position="440"/>
    </location>
</feature>
<gene>
    <name evidence="7" type="ORF">SAMN04487935_1504</name>
</gene>
<keyword evidence="8" id="KW-1185">Reference proteome</keyword>
<dbReference type="RefSeq" id="WP_091393352.1">
    <property type="nucleotide sequence ID" value="NZ_BKAI01000003.1"/>
</dbReference>
<comment type="similarity">
    <text evidence="4">Belongs to the glycosyl hydrolase 5 (cellulase A) family.</text>
</comment>
<reference evidence="7 8" key="1">
    <citation type="submission" date="2016-10" db="EMBL/GenBank/DDBJ databases">
        <authorList>
            <person name="de Groot N.N."/>
        </authorList>
    </citation>
    <scope>NUCLEOTIDE SEQUENCE [LARGE SCALE GENOMIC DNA]</scope>
    <source>
        <strain evidence="7 8">CGMCC 1.10076</strain>
    </source>
</reference>
<keyword evidence="2 4" id="KW-0378">Hydrolase</keyword>
<dbReference type="SUPFAM" id="SSF51445">
    <property type="entry name" value="(Trans)glycosidases"/>
    <property type="match status" value="1"/>
</dbReference>
<dbReference type="PANTHER" id="PTHR34142">
    <property type="entry name" value="ENDO-BETA-1,4-GLUCANASE A"/>
    <property type="match status" value="1"/>
</dbReference>
<dbReference type="InterPro" id="IPR026444">
    <property type="entry name" value="Secre_tail"/>
</dbReference>
<dbReference type="NCBIfam" id="TIGR04183">
    <property type="entry name" value="Por_Secre_tail"/>
    <property type="match status" value="1"/>
</dbReference>